<dbReference type="EMBL" id="GFTR01001147">
    <property type="protein sequence ID" value="JAW15279.1"/>
    <property type="molecule type" value="Transcribed_RNA"/>
</dbReference>
<name>A0A224Y497_9HEMI</name>
<protein>
    <submittedName>
        <fullName evidence="1">Uncharacterized protein</fullName>
    </submittedName>
</protein>
<proteinExistence type="predicted"/>
<reference evidence="1" key="1">
    <citation type="journal article" date="2018" name="PLoS Negl. Trop. Dis.">
        <title>An insight into the salivary gland and fat body transcriptome of Panstrongylus lignarius (Hemiptera: Heteroptera), the main vector of Chagas disease in Peru.</title>
        <authorList>
            <person name="Nevoa J.C."/>
            <person name="Mendes M.T."/>
            <person name="da Silva M.V."/>
            <person name="Soares S.C."/>
            <person name="Oliveira C.J.F."/>
            <person name="Ribeiro J.M.C."/>
        </authorList>
    </citation>
    <scope>NUCLEOTIDE SEQUENCE</scope>
</reference>
<organism evidence="1">
    <name type="scientific">Panstrongylus lignarius</name>
    <dbReference type="NCBI Taxonomy" id="156445"/>
    <lineage>
        <taxon>Eukaryota</taxon>
        <taxon>Metazoa</taxon>
        <taxon>Ecdysozoa</taxon>
        <taxon>Arthropoda</taxon>
        <taxon>Hexapoda</taxon>
        <taxon>Insecta</taxon>
        <taxon>Pterygota</taxon>
        <taxon>Neoptera</taxon>
        <taxon>Paraneoptera</taxon>
        <taxon>Hemiptera</taxon>
        <taxon>Heteroptera</taxon>
        <taxon>Panheteroptera</taxon>
        <taxon>Cimicomorpha</taxon>
        <taxon>Reduviidae</taxon>
        <taxon>Triatominae</taxon>
        <taxon>Panstrongylus</taxon>
    </lineage>
</organism>
<accession>A0A224Y497</accession>
<evidence type="ECO:0000313" key="1">
    <source>
        <dbReference type="EMBL" id="JAW15279.1"/>
    </source>
</evidence>
<dbReference type="AlphaFoldDB" id="A0A224Y497"/>
<sequence>MKVLPSTLATSLGSVLASQQFFIFGKGIKTSSQTIWSINILFSFSDPSTMCTSFGSHIVTAHSTKSWIFLGKDLILRLRAFCEKRSQ</sequence>